<evidence type="ECO:0000256" key="8">
    <source>
        <dbReference type="ARBA" id="ARBA00023316"/>
    </source>
</evidence>
<keyword evidence="6 10" id="KW-0472">Membrane</keyword>
<gene>
    <name evidence="12" type="ORF">GLX27_002024</name>
</gene>
<evidence type="ECO:0000256" key="4">
    <source>
        <dbReference type="ARBA" id="ARBA00022968"/>
    </source>
</evidence>
<dbReference type="Gene3D" id="2.60.120.200">
    <property type="match status" value="2"/>
</dbReference>
<accession>A0ABY8ESQ5</accession>
<feature type="region of interest" description="Disordered" evidence="9">
    <location>
        <begin position="1"/>
        <end position="117"/>
    </location>
</feature>
<dbReference type="PROSITE" id="PS51762">
    <property type="entry name" value="GH16_2"/>
    <property type="match status" value="1"/>
</dbReference>
<comment type="subcellular location">
    <subcellularLocation>
        <location evidence="1">Membrane</location>
        <topology evidence="1">Single-pass type II membrane protein</topology>
    </subcellularLocation>
</comment>
<feature type="compositionally biased region" description="Polar residues" evidence="9">
    <location>
        <begin position="91"/>
        <end position="109"/>
    </location>
</feature>
<evidence type="ECO:0000256" key="6">
    <source>
        <dbReference type="ARBA" id="ARBA00023136"/>
    </source>
</evidence>
<feature type="compositionally biased region" description="Polar residues" evidence="9">
    <location>
        <begin position="173"/>
        <end position="196"/>
    </location>
</feature>
<sequence>MAGPASHRSTEPPGGAWGIDPDSRATSQLNAEANDDNRSIVDAYGDVLDSDDEGPQQSVLGEALGGSRPSTAMQSPYEAQATPTVPEALWSTRTPLRSQQQHPLQTRSPTAGAGVSPMLGSPEVVYAEAYGAEATPNPRQGPFSSPLAKNAPYQARVSGSAAQLPPLGHSTPPGGSSQRTISASPRSSIDSGTITPHYNAHAVSDPELDLIDSYDLDNPSRPTSVLPGTGSVTDNIVDGYGGGSGDAGGVSRMSSIMSHASGVHKRTRHQAGPDTPEMLAHSKRLQLRSNSDLADQTSITGMYMGYDDHTPLASPSRGKLFQNYAPGVGDMSEPDHSVVSFPDQSTDQFILPPDYQSQVFVGDTLDQLHGADQEWDERKPRAKDHFSVRGFANVSTMILLVLAVLMLFLGYPVLHTVSTEHADHDRAMSLGRDANNVPKLQNMNSLRTSLIDPDTPMDVRNRTRYRDGKPMVLVFSDEFNQDGRSFYPGEDPFWQAEDLHYWQTKNYEWYDPESIKTEDGNLVIKLSQKPEHNLHFRGGLVSSWNKFCFTGGYIEVSVQLPGFNNVSGLWPAAWTMGNLGRAGYGASTEGLWPYSYDSCDVGTLENQTYLASQGGGPIAAETSGRYVDQYGPQLSFLPGQRLSRCTCPNADHPGPKHPDGTWVGRAAPEIDIFEAMANNGPNDHGQVSMSYQVAPFDDAYNISTANGGYYNYNDSEHETIMNDYNGNAYQESVSTKVNTTDSAYQRTGGEFDQYGYEYEPGTGNNSYITWTMSQRPMFTVNASAIGANPRTEIGPRLIPEEPMYIIFNLGIASSFTWVNWDALQWPAIMKIDYVRIWQEPDKIRTSCSPPDYPTKEYIERHKEAYYNKELTSWTGSTEEGGYGGKWPGNMLLGQC</sequence>
<keyword evidence="8" id="KW-0961">Cell wall biogenesis/degradation</keyword>
<evidence type="ECO:0000256" key="7">
    <source>
        <dbReference type="ARBA" id="ARBA00023180"/>
    </source>
</evidence>
<keyword evidence="3 10" id="KW-0812">Transmembrane</keyword>
<evidence type="ECO:0000259" key="11">
    <source>
        <dbReference type="PROSITE" id="PS51762"/>
    </source>
</evidence>
<dbReference type="SUPFAM" id="SSF49899">
    <property type="entry name" value="Concanavalin A-like lectins/glucanases"/>
    <property type="match status" value="1"/>
</dbReference>
<feature type="transmembrane region" description="Helical" evidence="10">
    <location>
        <begin position="391"/>
        <end position="414"/>
    </location>
</feature>
<evidence type="ECO:0000256" key="1">
    <source>
        <dbReference type="ARBA" id="ARBA00004606"/>
    </source>
</evidence>
<organism evidence="12 13">
    <name type="scientific">Malassezia furfur</name>
    <name type="common">Pityriasis versicolor infection agent</name>
    <name type="synonym">Pityrosporum furfur</name>
    <dbReference type="NCBI Taxonomy" id="55194"/>
    <lineage>
        <taxon>Eukaryota</taxon>
        <taxon>Fungi</taxon>
        <taxon>Dikarya</taxon>
        <taxon>Basidiomycota</taxon>
        <taxon>Ustilaginomycotina</taxon>
        <taxon>Malasseziomycetes</taxon>
        <taxon>Malasseziales</taxon>
        <taxon>Malasseziaceae</taxon>
        <taxon>Malassezia</taxon>
    </lineage>
</organism>
<evidence type="ECO:0000256" key="10">
    <source>
        <dbReference type="SAM" id="Phobius"/>
    </source>
</evidence>
<evidence type="ECO:0000256" key="9">
    <source>
        <dbReference type="SAM" id="MobiDB-lite"/>
    </source>
</evidence>
<evidence type="ECO:0000256" key="5">
    <source>
        <dbReference type="ARBA" id="ARBA00022989"/>
    </source>
</evidence>
<dbReference type="InterPro" id="IPR000757">
    <property type="entry name" value="Beta-glucanase-like"/>
</dbReference>
<reference evidence="12 13" key="1">
    <citation type="journal article" date="2020" name="Elife">
        <title>Loss of centromere function drives karyotype evolution in closely related Malassezia species.</title>
        <authorList>
            <person name="Sankaranarayanan S.R."/>
            <person name="Ianiri G."/>
            <person name="Coelho M.A."/>
            <person name="Reza M.H."/>
            <person name="Thimmappa B.C."/>
            <person name="Ganguly P."/>
            <person name="Vadnala R.N."/>
            <person name="Sun S."/>
            <person name="Siddharthan R."/>
            <person name="Tellgren-Roth C."/>
            <person name="Dawson T.L."/>
            <person name="Heitman J."/>
            <person name="Sanyal K."/>
        </authorList>
    </citation>
    <scope>NUCLEOTIDE SEQUENCE [LARGE SCALE GENOMIC DNA]</scope>
    <source>
        <strain evidence="12">CBS14141</strain>
    </source>
</reference>
<dbReference type="Proteomes" id="UP000818624">
    <property type="component" value="Chromosome 2"/>
</dbReference>
<proteinExistence type="inferred from homology"/>
<evidence type="ECO:0000256" key="2">
    <source>
        <dbReference type="ARBA" id="ARBA00010962"/>
    </source>
</evidence>
<evidence type="ECO:0000256" key="3">
    <source>
        <dbReference type="ARBA" id="ARBA00022692"/>
    </source>
</evidence>
<dbReference type="InterPro" id="IPR013320">
    <property type="entry name" value="ConA-like_dom_sf"/>
</dbReference>
<protein>
    <recommendedName>
        <fullName evidence="11">GH16 domain-containing protein</fullName>
    </recommendedName>
</protein>
<comment type="similarity">
    <text evidence="2">Belongs to the SKN1/KRE6 family.</text>
</comment>
<feature type="region of interest" description="Disordered" evidence="9">
    <location>
        <begin position="154"/>
        <end position="199"/>
    </location>
</feature>
<name>A0ABY8ESQ5_MALFU</name>
<keyword evidence="13" id="KW-1185">Reference proteome</keyword>
<keyword evidence="4" id="KW-0735">Signal-anchor</keyword>
<evidence type="ECO:0000313" key="12">
    <source>
        <dbReference type="EMBL" id="WFD47373.1"/>
    </source>
</evidence>
<evidence type="ECO:0000313" key="13">
    <source>
        <dbReference type="Proteomes" id="UP000818624"/>
    </source>
</evidence>
<dbReference type="PANTHER" id="PTHR31361:SF1">
    <property type="entry name" value="BETA-GLUCAN SYNTHESIS-ASSOCIATED PROTEIN KRE6-RELATED"/>
    <property type="match status" value="1"/>
</dbReference>
<keyword evidence="5 10" id="KW-1133">Transmembrane helix</keyword>
<dbReference type="Pfam" id="PF03935">
    <property type="entry name" value="SKN1_KRE6_Sbg1"/>
    <property type="match status" value="1"/>
</dbReference>
<dbReference type="InterPro" id="IPR005629">
    <property type="entry name" value="Skn1/Kre6/Sbg1"/>
</dbReference>
<dbReference type="EMBL" id="CP046235">
    <property type="protein sequence ID" value="WFD47373.1"/>
    <property type="molecule type" value="Genomic_DNA"/>
</dbReference>
<feature type="domain" description="GH16" evidence="11">
    <location>
        <begin position="432"/>
        <end position="842"/>
    </location>
</feature>
<dbReference type="PANTHER" id="PTHR31361">
    <property type="entry name" value="BETA-GLUCAN SYNTHESIS-ASSOCIATED PROTEIN KRE6-RELATED"/>
    <property type="match status" value="1"/>
</dbReference>
<keyword evidence="7" id="KW-0325">Glycoprotein</keyword>
<dbReference type="CDD" id="cd02180">
    <property type="entry name" value="GH16_fungal_KRE6_glucanase"/>
    <property type="match status" value="1"/>
</dbReference>